<dbReference type="AlphaFoldDB" id="A0A1G2KZW1"/>
<accession>A0A1G2KZW1</accession>
<evidence type="ECO:0000313" key="1">
    <source>
        <dbReference type="EMBL" id="OHA03979.1"/>
    </source>
</evidence>
<evidence type="ECO:0000313" key="2">
    <source>
        <dbReference type="Proteomes" id="UP000177177"/>
    </source>
</evidence>
<dbReference type="Proteomes" id="UP000177177">
    <property type="component" value="Unassembled WGS sequence"/>
</dbReference>
<organism evidence="1 2">
    <name type="scientific">Candidatus Sungbacteria bacterium RIFCSPHIGHO2_02_FULL_53_17</name>
    <dbReference type="NCBI Taxonomy" id="1802275"/>
    <lineage>
        <taxon>Bacteria</taxon>
        <taxon>Candidatus Sungiibacteriota</taxon>
    </lineage>
</organism>
<sequence>MVKVSHDWIRLQLQKGFEELLSMLPKGDEEVLDAEYEFRGKTHSLIEEHSALCMLKDFAKNVRMLSKCYPPEKVTEILQQHGGSQMIFKEDEGPLVQRWID</sequence>
<comment type="caution">
    <text evidence="1">The sequence shown here is derived from an EMBL/GenBank/DDBJ whole genome shotgun (WGS) entry which is preliminary data.</text>
</comment>
<reference evidence="1 2" key="1">
    <citation type="journal article" date="2016" name="Nat. Commun.">
        <title>Thousands of microbial genomes shed light on interconnected biogeochemical processes in an aquifer system.</title>
        <authorList>
            <person name="Anantharaman K."/>
            <person name="Brown C.T."/>
            <person name="Hug L.A."/>
            <person name="Sharon I."/>
            <person name="Castelle C.J."/>
            <person name="Probst A.J."/>
            <person name="Thomas B.C."/>
            <person name="Singh A."/>
            <person name="Wilkins M.J."/>
            <person name="Karaoz U."/>
            <person name="Brodie E.L."/>
            <person name="Williams K.H."/>
            <person name="Hubbard S.S."/>
            <person name="Banfield J.F."/>
        </authorList>
    </citation>
    <scope>NUCLEOTIDE SEQUENCE [LARGE SCALE GENOMIC DNA]</scope>
</reference>
<protein>
    <submittedName>
        <fullName evidence="1">Uncharacterized protein</fullName>
    </submittedName>
</protein>
<name>A0A1G2KZW1_9BACT</name>
<proteinExistence type="predicted"/>
<dbReference type="EMBL" id="MHQN01000007">
    <property type="protein sequence ID" value="OHA03979.1"/>
    <property type="molecule type" value="Genomic_DNA"/>
</dbReference>
<gene>
    <name evidence="1" type="ORF">A3C92_02225</name>
</gene>